<evidence type="ECO:0000256" key="6">
    <source>
        <dbReference type="ARBA" id="ARBA00023136"/>
    </source>
</evidence>
<dbReference type="Pfam" id="PF09335">
    <property type="entry name" value="VTT_dom"/>
    <property type="match status" value="1"/>
</dbReference>
<dbReference type="AlphaFoldDB" id="A0A1S8MST1"/>
<evidence type="ECO:0000256" key="1">
    <source>
        <dbReference type="ARBA" id="ARBA00004651"/>
    </source>
</evidence>
<dbReference type="GO" id="GO:0005886">
    <property type="term" value="C:plasma membrane"/>
    <property type="evidence" value="ECO:0007669"/>
    <property type="project" value="UniProtKB-SubCell"/>
</dbReference>
<dbReference type="Proteomes" id="UP000191154">
    <property type="component" value="Unassembled WGS sequence"/>
</dbReference>
<evidence type="ECO:0000313" key="9">
    <source>
        <dbReference type="EMBL" id="OOM07224.1"/>
    </source>
</evidence>
<evidence type="ECO:0000259" key="8">
    <source>
        <dbReference type="Pfam" id="PF09335"/>
    </source>
</evidence>
<dbReference type="InterPro" id="IPR032818">
    <property type="entry name" value="DedA-like"/>
</dbReference>
<proteinExistence type="inferred from homology"/>
<evidence type="ECO:0000256" key="3">
    <source>
        <dbReference type="ARBA" id="ARBA00022475"/>
    </source>
</evidence>
<evidence type="ECO:0000256" key="4">
    <source>
        <dbReference type="ARBA" id="ARBA00022692"/>
    </source>
</evidence>
<keyword evidence="4 7" id="KW-0812">Transmembrane</keyword>
<dbReference type="EMBL" id="LZYZ01000008">
    <property type="protein sequence ID" value="OOM07224.1"/>
    <property type="molecule type" value="Genomic_DNA"/>
</dbReference>
<dbReference type="RefSeq" id="WP_077866788.1">
    <property type="nucleotide sequence ID" value="NZ_LZYZ01000008.1"/>
</dbReference>
<keyword evidence="6 7" id="KW-0472">Membrane</keyword>
<feature type="transmembrane region" description="Helical" evidence="7">
    <location>
        <begin position="56"/>
        <end position="82"/>
    </location>
</feature>
<protein>
    <submittedName>
        <fullName evidence="9">Inner membrane protein YqjA</fullName>
    </submittedName>
</protein>
<evidence type="ECO:0000313" key="10">
    <source>
        <dbReference type="Proteomes" id="UP000191154"/>
    </source>
</evidence>
<accession>A0A1S8MST1</accession>
<dbReference type="PANTHER" id="PTHR30353">
    <property type="entry name" value="INNER MEMBRANE PROTEIN DEDA-RELATED"/>
    <property type="match status" value="1"/>
</dbReference>
<feature type="transmembrane region" description="Helical" evidence="7">
    <location>
        <begin position="27"/>
        <end position="49"/>
    </location>
</feature>
<comment type="similarity">
    <text evidence="2 7">Belongs to the DedA family.</text>
</comment>
<gene>
    <name evidence="9" type="primary">yqjA_1</name>
    <name evidence="9" type="ORF">CLOSAC_37530</name>
</gene>
<organism evidence="9 10">
    <name type="scientific">Clostridium saccharobutylicum</name>
    <dbReference type="NCBI Taxonomy" id="169679"/>
    <lineage>
        <taxon>Bacteria</taxon>
        <taxon>Bacillati</taxon>
        <taxon>Bacillota</taxon>
        <taxon>Clostridia</taxon>
        <taxon>Eubacteriales</taxon>
        <taxon>Clostridiaceae</taxon>
        <taxon>Clostridium</taxon>
    </lineage>
</organism>
<feature type="domain" description="VTT" evidence="8">
    <location>
        <begin position="49"/>
        <end position="174"/>
    </location>
</feature>
<evidence type="ECO:0000256" key="2">
    <source>
        <dbReference type="ARBA" id="ARBA00010792"/>
    </source>
</evidence>
<feature type="transmembrane region" description="Helical" evidence="7">
    <location>
        <begin position="188"/>
        <end position="206"/>
    </location>
</feature>
<reference evidence="9 10" key="1">
    <citation type="submission" date="2016-05" db="EMBL/GenBank/DDBJ databases">
        <title>Microbial solvent formation.</title>
        <authorList>
            <person name="Poehlein A."/>
            <person name="Montoya Solano J.D."/>
            <person name="Flitsch S."/>
            <person name="Krabben P."/>
            <person name="Duerre P."/>
            <person name="Daniel R."/>
        </authorList>
    </citation>
    <scope>NUCLEOTIDE SEQUENCE [LARGE SCALE GENOMIC DNA]</scope>
    <source>
        <strain evidence="9 10">L1-8</strain>
    </source>
</reference>
<name>A0A1S8MST1_CLOSA</name>
<evidence type="ECO:0000256" key="5">
    <source>
        <dbReference type="ARBA" id="ARBA00022989"/>
    </source>
</evidence>
<evidence type="ECO:0000256" key="7">
    <source>
        <dbReference type="RuleBase" id="RU367016"/>
    </source>
</evidence>
<comment type="caution">
    <text evidence="9">The sequence shown here is derived from an EMBL/GenBank/DDBJ whole genome shotgun (WGS) entry which is preliminary data.</text>
</comment>
<sequence length="211" mass="23663">MDYLFEFINIITNLDKNIFEIVNMLGVWFYIFLFIVIFLETGLFMALILPEESLLFVLGSLSSAGITNIFTVTFAIVFASIIGDSVSYLIGLKVGNRILNCEKECILSKKYIIKSQGFYNKNGNKAVILSRLIPLVRTFVPLVAGMARMEYSKFIVLDIIGSVPWILVYVGGGYFFGNIPIVKDNFSLVLIGVVLLSILPVLIPHMKKKTK</sequence>
<comment type="subcellular location">
    <subcellularLocation>
        <location evidence="1 7">Cell membrane</location>
        <topology evidence="1 7">Multi-pass membrane protein</topology>
    </subcellularLocation>
</comment>
<feature type="transmembrane region" description="Helical" evidence="7">
    <location>
        <begin position="154"/>
        <end position="176"/>
    </location>
</feature>
<dbReference type="PANTHER" id="PTHR30353:SF0">
    <property type="entry name" value="TRANSMEMBRANE PROTEIN"/>
    <property type="match status" value="1"/>
</dbReference>
<dbReference type="STRING" id="169679.CSACC_04190"/>
<keyword evidence="3 7" id="KW-1003">Cell membrane</keyword>
<keyword evidence="5 7" id="KW-1133">Transmembrane helix</keyword>
<dbReference type="InterPro" id="IPR032816">
    <property type="entry name" value="VTT_dom"/>
</dbReference>